<evidence type="ECO:0000256" key="3">
    <source>
        <dbReference type="ARBA" id="ARBA00022475"/>
    </source>
</evidence>
<organism evidence="7 8">
    <name type="scientific">Bhargavaea beijingensis</name>
    <dbReference type="NCBI Taxonomy" id="426756"/>
    <lineage>
        <taxon>Bacteria</taxon>
        <taxon>Bacillati</taxon>
        <taxon>Bacillota</taxon>
        <taxon>Bacilli</taxon>
        <taxon>Bacillales</taxon>
        <taxon>Caryophanaceae</taxon>
        <taxon>Bhargavaea</taxon>
    </lineage>
</organism>
<dbReference type="GO" id="GO:0047355">
    <property type="term" value="F:CDP-glycerol glycerophosphotransferase activity"/>
    <property type="evidence" value="ECO:0007669"/>
    <property type="project" value="InterPro"/>
</dbReference>
<dbReference type="Proteomes" id="UP000198823">
    <property type="component" value="Unassembled WGS sequence"/>
</dbReference>
<evidence type="ECO:0000313" key="8">
    <source>
        <dbReference type="Proteomes" id="UP000198823"/>
    </source>
</evidence>
<dbReference type="GO" id="GO:0019350">
    <property type="term" value="P:teichoic acid biosynthetic process"/>
    <property type="evidence" value="ECO:0007669"/>
    <property type="project" value="UniProtKB-KW"/>
</dbReference>
<name>A0A1G6ZRQ7_9BACL</name>
<proteinExistence type="inferred from homology"/>
<evidence type="ECO:0000256" key="5">
    <source>
        <dbReference type="ARBA" id="ARBA00022944"/>
    </source>
</evidence>
<dbReference type="AlphaFoldDB" id="A0A1G6ZRQ7"/>
<comment type="subcellular location">
    <subcellularLocation>
        <location evidence="1">Cell membrane</location>
        <topology evidence="1">Peripheral membrane protein</topology>
    </subcellularLocation>
</comment>
<comment type="similarity">
    <text evidence="2">Belongs to the CDP-glycerol glycerophosphotransferase family.</text>
</comment>
<dbReference type="InterPro" id="IPR007554">
    <property type="entry name" value="Glycerophosphate_synth"/>
</dbReference>
<dbReference type="InterPro" id="IPR043148">
    <property type="entry name" value="TagF_C"/>
</dbReference>
<dbReference type="SUPFAM" id="SSF53756">
    <property type="entry name" value="UDP-Glycosyltransferase/glycogen phosphorylase"/>
    <property type="match status" value="1"/>
</dbReference>
<dbReference type="GO" id="GO:0005886">
    <property type="term" value="C:plasma membrane"/>
    <property type="evidence" value="ECO:0007669"/>
    <property type="project" value="UniProtKB-SubCell"/>
</dbReference>
<evidence type="ECO:0000313" key="7">
    <source>
        <dbReference type="EMBL" id="SDE05229.1"/>
    </source>
</evidence>
<gene>
    <name evidence="7" type="ORF">SAMN04488126_10332</name>
</gene>
<protein>
    <submittedName>
        <fullName evidence="7">CDP-glycerol glycerophosphotransferase</fullName>
    </submittedName>
</protein>
<reference evidence="7 8" key="1">
    <citation type="submission" date="2016-10" db="EMBL/GenBank/DDBJ databases">
        <authorList>
            <person name="de Groot N.N."/>
        </authorList>
    </citation>
    <scope>NUCLEOTIDE SEQUENCE [LARGE SCALE GENOMIC DNA]</scope>
    <source>
        <strain evidence="7 8">CGMCC 1.6762</strain>
    </source>
</reference>
<dbReference type="STRING" id="426756.SAMN04488126_10332"/>
<keyword evidence="4 7" id="KW-0808">Transferase</keyword>
<dbReference type="PANTHER" id="PTHR37316:SF3">
    <property type="entry name" value="TEICHOIC ACID GLYCEROL-PHOSPHATE TRANSFERASE"/>
    <property type="match status" value="1"/>
</dbReference>
<dbReference type="InterPro" id="IPR043149">
    <property type="entry name" value="TagF_N"/>
</dbReference>
<dbReference type="Pfam" id="PF04464">
    <property type="entry name" value="Glyphos_transf"/>
    <property type="match status" value="1"/>
</dbReference>
<keyword evidence="6" id="KW-0472">Membrane</keyword>
<evidence type="ECO:0000256" key="4">
    <source>
        <dbReference type="ARBA" id="ARBA00022679"/>
    </source>
</evidence>
<keyword evidence="5" id="KW-0777">Teichoic acid biosynthesis</keyword>
<dbReference type="OrthoDB" id="9811865at2"/>
<accession>A0A1G6ZRQ7</accession>
<dbReference type="Gene3D" id="3.40.50.11820">
    <property type="match status" value="1"/>
</dbReference>
<keyword evidence="3" id="KW-1003">Cell membrane</keyword>
<sequence length="394" mass="46760">MSVMHKIKKSALPQWIFHVAFRVMGLLPRKKKTVFFESFHAKQYSDSPRAIYEYMRKHRPEYRLVWSIDKRSTELFERHGVPYVKRFTPKWFMEFPRAKYWVNNVRLPGWMPKPPGTIYVQTWHGTPLKKLGLDIETVHMPGTDTDNYRRNFLSESSKWDFLVSPNAYSTNIFKRAFGFKGEVIESGYPRNDLLTNFAESDVRTVRKALGIPDGKKVMLYAPTWRDHDFYEKGKYKFEFQFDLKKWKDQFSDEWVLLTRMHYLIAENFDFSGYDGAVIDVSHYPDIRELYITSDLLITDYSSVFFDYSVLGRPIVFYMYDLDQYRDQLRGFYFAIEEEAPGPIVRTERELFDVIRNIGQLQPEKSEAYRKFQKTFTSLEDGHAAERAVNAFLGS</sequence>
<dbReference type="Gene3D" id="3.40.50.12580">
    <property type="match status" value="1"/>
</dbReference>
<dbReference type="PANTHER" id="PTHR37316">
    <property type="entry name" value="TEICHOIC ACID GLYCEROL-PHOSPHATE PRIMASE"/>
    <property type="match status" value="1"/>
</dbReference>
<dbReference type="InterPro" id="IPR051612">
    <property type="entry name" value="Teichoic_Acid_Biosynth"/>
</dbReference>
<evidence type="ECO:0000256" key="1">
    <source>
        <dbReference type="ARBA" id="ARBA00004202"/>
    </source>
</evidence>
<dbReference type="EMBL" id="FNAR01000003">
    <property type="protein sequence ID" value="SDE05229.1"/>
    <property type="molecule type" value="Genomic_DNA"/>
</dbReference>
<evidence type="ECO:0000256" key="2">
    <source>
        <dbReference type="ARBA" id="ARBA00010488"/>
    </source>
</evidence>
<evidence type="ECO:0000256" key="6">
    <source>
        <dbReference type="ARBA" id="ARBA00023136"/>
    </source>
</evidence>